<name>A0AA86T4V6_9BACT</name>
<dbReference type="GO" id="GO:0015074">
    <property type="term" value="P:DNA integration"/>
    <property type="evidence" value="ECO:0007669"/>
    <property type="project" value="InterPro"/>
</dbReference>
<dbReference type="SUPFAM" id="SSF56349">
    <property type="entry name" value="DNA breaking-rejoining enzymes"/>
    <property type="match status" value="1"/>
</dbReference>
<dbReference type="Gene3D" id="1.10.443.10">
    <property type="entry name" value="Intergrase catalytic core"/>
    <property type="match status" value="1"/>
</dbReference>
<dbReference type="InterPro" id="IPR013762">
    <property type="entry name" value="Integrase-like_cat_sf"/>
</dbReference>
<keyword evidence="3" id="KW-1185">Reference proteome</keyword>
<sequence length="395" mass="45959">MIIRDYVREYLTQRLAAQARPHHLGFELVYLTKETRTTLRVFLASLKTFYSIMRRTKRYAFDNPLEHRAVRTVNQIEGLKKEPPYPTMPEISGVSHPMPKTRLSENYFRLEGTEWRPQPIDDPAFPAMVLAGGRRLPRWRIREECIAQILFSSGARVSEVLGLTFGDWGARGFLQEATAFNKGSHEVRTKFIRFSREAANLLRRYVNTERRDIDSRHASLADYQKLARSGIVDLHTIPLFMTEHGTVLSADHYRRYYWNPACEVAGLRANMHQARHWYVTLAIRQIYETSQSEADLNRKLRELIEYMSWKSGWVTLQSYEHYFNASRHAEIQNQLHQHLDNVLREAIVDQGSRLPTRAITHRPGTEDADWTFLQELGGNLAGERDPAMESVQGPY</sequence>
<dbReference type="InterPro" id="IPR011010">
    <property type="entry name" value="DNA_brk_join_enz"/>
</dbReference>
<evidence type="ECO:0000256" key="1">
    <source>
        <dbReference type="ARBA" id="ARBA00023172"/>
    </source>
</evidence>
<accession>A0AA86T4V6</accession>
<organism evidence="2 3">
    <name type="scientific">Nitrospira tepida</name>
    <dbReference type="NCBI Taxonomy" id="2973512"/>
    <lineage>
        <taxon>Bacteria</taxon>
        <taxon>Pseudomonadati</taxon>
        <taxon>Nitrospirota</taxon>
        <taxon>Nitrospiria</taxon>
        <taxon>Nitrospirales</taxon>
        <taxon>Nitrospiraceae</taxon>
        <taxon>Nitrospira</taxon>
    </lineage>
</organism>
<evidence type="ECO:0000313" key="3">
    <source>
        <dbReference type="Proteomes" id="UP001179121"/>
    </source>
</evidence>
<proteinExistence type="predicted"/>
<evidence type="ECO:0000313" key="2">
    <source>
        <dbReference type="EMBL" id="CAI4031682.1"/>
    </source>
</evidence>
<dbReference type="Proteomes" id="UP001179121">
    <property type="component" value="Chromosome"/>
</dbReference>
<dbReference type="EMBL" id="OX365700">
    <property type="protein sequence ID" value="CAI4031682.1"/>
    <property type="molecule type" value="Genomic_DNA"/>
</dbReference>
<keyword evidence="1" id="KW-0233">DNA recombination</keyword>
<dbReference type="KEGG" id="nti:DNFV4_02101"/>
<gene>
    <name evidence="2" type="ORF">DNFV4_02101</name>
</gene>
<dbReference type="GO" id="GO:0003677">
    <property type="term" value="F:DNA binding"/>
    <property type="evidence" value="ECO:0007669"/>
    <property type="project" value="InterPro"/>
</dbReference>
<dbReference type="GO" id="GO:0006310">
    <property type="term" value="P:DNA recombination"/>
    <property type="evidence" value="ECO:0007669"/>
    <property type="project" value="UniProtKB-KW"/>
</dbReference>
<reference evidence="2" key="1">
    <citation type="submission" date="2022-10" db="EMBL/GenBank/DDBJ databases">
        <authorList>
            <person name="Koch H."/>
        </authorList>
    </citation>
    <scope>NUCLEOTIDE SEQUENCE</scope>
    <source>
        <strain evidence="2">DNF</strain>
    </source>
</reference>
<protein>
    <submittedName>
        <fullName evidence="2">Tyr recombinase domain-containing protein</fullName>
    </submittedName>
</protein>
<dbReference type="AlphaFoldDB" id="A0AA86T4V6"/>